<dbReference type="InterPro" id="IPR048125">
    <property type="entry name" value="CBS_CbpB"/>
</dbReference>
<organism evidence="4 5">
    <name type="scientific">Geobacillus thermopakistaniensis (strain MAS1)</name>
    <dbReference type="NCBI Taxonomy" id="1408282"/>
    <lineage>
        <taxon>Bacteria</taxon>
        <taxon>Bacillati</taxon>
        <taxon>Bacillota</taxon>
        <taxon>Bacilli</taxon>
        <taxon>Bacillales</taxon>
        <taxon>Anoxybacillaceae</taxon>
        <taxon>Geobacillus</taxon>
    </lineage>
</organism>
<proteinExistence type="predicted"/>
<dbReference type="PANTHER" id="PTHR43080">
    <property type="entry name" value="CBS DOMAIN-CONTAINING PROTEIN CBSX3, MITOCHONDRIAL"/>
    <property type="match status" value="1"/>
</dbReference>
<reference evidence="4 5" key="1">
    <citation type="journal article" date="2014" name="Genome Announc.">
        <title>Draft Genome Sequence of Geobacillus thermopakistaniensis Strain MAS1.</title>
        <authorList>
            <person name="Siddiqui M.A."/>
            <person name="Rashid N."/>
            <person name="Ayyampalayam S."/>
            <person name="Whitman W.B."/>
        </authorList>
    </citation>
    <scope>NUCLEOTIDE SEQUENCE [LARGE SCALE GENOMIC DNA]</scope>
    <source>
        <strain evidence="4 5">MAS1</strain>
    </source>
</reference>
<dbReference type="EMBL" id="AYSF01000052">
    <property type="protein sequence ID" value="ESU72000.1"/>
    <property type="molecule type" value="Genomic_DNA"/>
</dbReference>
<keyword evidence="5" id="KW-1185">Reference proteome</keyword>
<dbReference type="Proteomes" id="UP000018339">
    <property type="component" value="Unassembled WGS sequence"/>
</dbReference>
<keyword evidence="1 2" id="KW-0129">CBS domain</keyword>
<evidence type="ECO:0000256" key="1">
    <source>
        <dbReference type="ARBA" id="ARBA00023122"/>
    </source>
</evidence>
<feature type="domain" description="CBS" evidence="3">
    <location>
        <begin position="31"/>
        <end position="91"/>
    </location>
</feature>
<dbReference type="PROSITE" id="PS51371">
    <property type="entry name" value="CBS"/>
    <property type="match status" value="1"/>
</dbReference>
<dbReference type="AlphaFoldDB" id="A0A7U9P656"/>
<dbReference type="SUPFAM" id="SSF54631">
    <property type="entry name" value="CBS-domain pair"/>
    <property type="match status" value="1"/>
</dbReference>
<comment type="caution">
    <text evidence="4">The sequence shown here is derived from an EMBL/GenBank/DDBJ whole genome shotgun (WGS) entry which is preliminary data.</text>
</comment>
<evidence type="ECO:0000256" key="2">
    <source>
        <dbReference type="PROSITE-ProRule" id="PRU00703"/>
    </source>
</evidence>
<dbReference type="InterPro" id="IPR000644">
    <property type="entry name" value="CBS_dom"/>
</dbReference>
<gene>
    <name evidence="4" type="ORF">T260_10805</name>
</gene>
<sequence length="171" mass="19767">MWRGEDAEERRNIGMTWEHNEFMQMTVKPFLIPADKVAHVQPGNYLDHALLVLTKTGYSAIPVLDTSYKLHGLISMTMMMDAILGLERIEFERLETMKVEEVMNRNIPRLRLDDSLMKAVGLIVNHPFVCVENDDGYFAGIFTRREVLKQLNKQLHRPNGGRKLGRKEAEQ</sequence>
<evidence type="ECO:0000259" key="3">
    <source>
        <dbReference type="PROSITE" id="PS51371"/>
    </source>
</evidence>
<dbReference type="InterPro" id="IPR051257">
    <property type="entry name" value="Diverse_CBS-Domain"/>
</dbReference>
<dbReference type="CDD" id="cd04643">
    <property type="entry name" value="CBS_pair_bac"/>
    <property type="match status" value="1"/>
</dbReference>
<dbReference type="PANTHER" id="PTHR43080:SF30">
    <property type="entry name" value="CYCLIC DI-AMP RECEPTOR B"/>
    <property type="match status" value="1"/>
</dbReference>
<dbReference type="InterPro" id="IPR046342">
    <property type="entry name" value="CBS_dom_sf"/>
</dbReference>
<name>A0A7U9P656_GEOTM</name>
<dbReference type="Pfam" id="PF00571">
    <property type="entry name" value="CBS"/>
    <property type="match status" value="2"/>
</dbReference>
<evidence type="ECO:0000313" key="5">
    <source>
        <dbReference type="Proteomes" id="UP000018339"/>
    </source>
</evidence>
<protein>
    <recommendedName>
        <fullName evidence="3">CBS domain-containing protein</fullName>
    </recommendedName>
</protein>
<evidence type="ECO:0000313" key="4">
    <source>
        <dbReference type="EMBL" id="ESU72000.1"/>
    </source>
</evidence>
<dbReference type="NCBIfam" id="NF041630">
    <property type="entry name" value="CBS_CbpB"/>
    <property type="match status" value="1"/>
</dbReference>
<dbReference type="Gene3D" id="3.10.580.10">
    <property type="entry name" value="CBS-domain"/>
    <property type="match status" value="1"/>
</dbReference>
<accession>A0A7U9P656</accession>